<feature type="compositionally biased region" description="Acidic residues" evidence="1">
    <location>
        <begin position="25"/>
        <end position="38"/>
    </location>
</feature>
<feature type="compositionally biased region" description="Acidic residues" evidence="1">
    <location>
        <begin position="622"/>
        <end position="632"/>
    </location>
</feature>
<reference evidence="3" key="1">
    <citation type="submission" date="2025-08" db="UniProtKB">
        <authorList>
            <consortium name="RefSeq"/>
        </authorList>
    </citation>
    <scope>IDENTIFICATION</scope>
</reference>
<accession>A0AB39Z2U1</accession>
<gene>
    <name evidence="3" type="primary">TAF1C-like</name>
</gene>
<feature type="compositionally biased region" description="Basic residues" evidence="1">
    <location>
        <begin position="646"/>
        <end position="669"/>
    </location>
</feature>
<feature type="region of interest" description="Disordered" evidence="1">
    <location>
        <begin position="622"/>
        <end position="682"/>
    </location>
</feature>
<feature type="region of interest" description="Disordered" evidence="1">
    <location>
        <begin position="16"/>
        <end position="42"/>
    </location>
</feature>
<dbReference type="RefSeq" id="XP_016927650.3">
    <property type="nucleotide sequence ID" value="XM_017072161.4"/>
</dbReference>
<evidence type="ECO:0000256" key="1">
    <source>
        <dbReference type="SAM" id="MobiDB-lite"/>
    </source>
</evidence>
<feature type="compositionally biased region" description="Basic and acidic residues" evidence="1">
    <location>
        <begin position="633"/>
        <end position="645"/>
    </location>
</feature>
<evidence type="ECO:0000313" key="2">
    <source>
        <dbReference type="Proteomes" id="UP001652628"/>
    </source>
</evidence>
<evidence type="ECO:0000313" key="3">
    <source>
        <dbReference type="RefSeq" id="XP_016927650.3"/>
    </source>
</evidence>
<dbReference type="GeneID" id="108008335"/>
<organism evidence="2 3">
    <name type="scientific">Drosophila suzukii</name>
    <name type="common">Spotted-wing drosophila fruit fly</name>
    <dbReference type="NCBI Taxonomy" id="28584"/>
    <lineage>
        <taxon>Eukaryota</taxon>
        <taxon>Metazoa</taxon>
        <taxon>Ecdysozoa</taxon>
        <taxon>Arthropoda</taxon>
        <taxon>Hexapoda</taxon>
        <taxon>Insecta</taxon>
        <taxon>Pterygota</taxon>
        <taxon>Neoptera</taxon>
        <taxon>Endopterygota</taxon>
        <taxon>Diptera</taxon>
        <taxon>Brachycera</taxon>
        <taxon>Muscomorpha</taxon>
        <taxon>Ephydroidea</taxon>
        <taxon>Drosophilidae</taxon>
        <taxon>Drosophila</taxon>
        <taxon>Sophophora</taxon>
    </lineage>
</organism>
<dbReference type="AlphaFoldDB" id="A0AB39Z2U1"/>
<proteinExistence type="predicted"/>
<dbReference type="Proteomes" id="UP001652628">
    <property type="component" value="Chromosome 2R"/>
</dbReference>
<keyword evidence="2" id="KW-1185">Reference proteome</keyword>
<protein>
    <submittedName>
        <fullName evidence="3">Uncharacterized protein TAF1C-like</fullName>
    </submittedName>
</protein>
<feature type="region of interest" description="Disordered" evidence="1">
    <location>
        <begin position="745"/>
        <end position="769"/>
    </location>
</feature>
<name>A0AB39Z2U1_DROSZ</name>
<sequence length="838" mass="96389">MPRPYQRAVRFAKLSAQLEAKNGDDDSEDEIDFPEDPEGDNRNQQEYMVKTLDTAPHFTFAAANTGMLGQMLHDQDEDMAQDFPNCLVTVPLPLFVAQDGQTPRVEACVQRPHDYEDWNRQLNSYNVYYKKRTQAMKQREQKHRENVYDITLFEMAEHIARQENPFFRDVYDYYYTGGNLNTIPFEGGGHLAMHVSGDKLRDLNFSEINSEAELWHPLHSAKMDDVSSEFFELFPLERLPTDSGHRFLARSLKEVSLYELKRGEDLELEDYKLICHSKFSSQEAPFTSAAQSLGNANTLALACQDRSMLFVDILTQQEIAKHNVRLLKGLQQTTSTWAQLLPADGNTFHYLSQPVLLTVDVRCDKPLNPCFASKIYSRTCETFSCLAKGVNPNLLYVASNHKLHCLDMRCLGKKLADRSVVTWTHQLTYPPVFMDTFAHRESEYIALAGAFPTDLRICELKGSDAQCVDEMFSPAMPFSPPTQEEALIDARLRGFVDVYSDLPERVKTCRTGLRFHRLEAASDQAFAQLLSANSLGDVYCQRLTLRDDDDHVQEIRTGLHTTEAIRYTAKIIQQRVQRQSLRCSEVQRIPQIREIFREAAKRSKPDEKPVIVEEIEIDYGIEDTDVSEDESQNTEKTEKEPTKSERKGKKKHKKKSKEKPKQQPKKKTPGKVNIKKDKGINRGPWQKSAYKLSHYTDFLSVRLLEIWNMEEFDNTRDVNREMFHERLQDKELEPEKRMADWLNQLPSQPENTRGDEVTEGNPDLVPGTKLPKLYAATTAEYLEMNGHIKEQPITPKKELPVTFRHEHSILLPGQNTIIEGDLNPRPAKRPKIKHVMGF</sequence>